<keyword evidence="3 5" id="KW-1133">Transmembrane helix</keyword>
<evidence type="ECO:0000256" key="4">
    <source>
        <dbReference type="ARBA" id="ARBA00023136"/>
    </source>
</evidence>
<evidence type="ECO:0000256" key="3">
    <source>
        <dbReference type="ARBA" id="ARBA00022989"/>
    </source>
</evidence>
<evidence type="ECO:0000256" key="5">
    <source>
        <dbReference type="SAM" id="Phobius"/>
    </source>
</evidence>
<name>A0A4S9C5L2_AURPU</name>
<dbReference type="PANTHER" id="PTHR31465:SF34">
    <property type="entry name" value="DOMAIN PROTEIN, PUTATIVE (AFU_ORTHOLOGUE AFUA_3G00480)-RELATED"/>
    <property type="match status" value="1"/>
</dbReference>
<feature type="transmembrane region" description="Helical" evidence="5">
    <location>
        <begin position="43"/>
        <end position="63"/>
    </location>
</feature>
<reference evidence="6" key="1">
    <citation type="submission" date="2018-10" db="EMBL/GenBank/DDBJ databases">
        <title>Fifty Aureobasidium pullulans genomes reveal a recombining polyextremotolerant generalist.</title>
        <authorList>
            <person name="Gostincar C."/>
            <person name="Turk M."/>
            <person name="Zajc J."/>
            <person name="Gunde-Cimerman N."/>
        </authorList>
    </citation>
    <scope>NUCLEOTIDE SEQUENCE [LARGE SCALE GENOMIC DNA]</scope>
    <source>
        <strain evidence="6">EXF-10085</strain>
    </source>
</reference>
<dbReference type="PANTHER" id="PTHR31465">
    <property type="entry name" value="PROTEIN RTA1-RELATED"/>
    <property type="match status" value="1"/>
</dbReference>
<feature type="transmembrane region" description="Helical" evidence="5">
    <location>
        <begin position="78"/>
        <end position="100"/>
    </location>
</feature>
<feature type="transmembrane region" description="Helical" evidence="5">
    <location>
        <begin position="194"/>
        <end position="218"/>
    </location>
</feature>
<dbReference type="InterPro" id="IPR007568">
    <property type="entry name" value="RTA1"/>
</dbReference>
<evidence type="ECO:0000256" key="1">
    <source>
        <dbReference type="ARBA" id="ARBA00004141"/>
    </source>
</evidence>
<proteinExistence type="predicted"/>
<feature type="transmembrane region" description="Helical" evidence="5">
    <location>
        <begin position="18"/>
        <end position="36"/>
    </location>
</feature>
<comment type="subcellular location">
    <subcellularLocation>
        <location evidence="1">Membrane</location>
        <topology evidence="1">Multi-pass membrane protein</topology>
    </subcellularLocation>
</comment>
<protein>
    <submittedName>
        <fullName evidence="6">Putative RTA1 domain protein</fullName>
    </submittedName>
</protein>
<gene>
    <name evidence="6" type="ORF">D6D13_09295</name>
</gene>
<feature type="transmembrane region" description="Helical" evidence="5">
    <location>
        <begin position="121"/>
        <end position="142"/>
    </location>
</feature>
<comment type="caution">
    <text evidence="6">The sequence shown here is derived from an EMBL/GenBank/DDBJ whole genome shotgun (WGS) entry which is preliminary data.</text>
</comment>
<accession>A0A4S9C5L2</accession>
<sequence>MSGEPILYSLYVYAPNKVAPVVFTVLFGISAVGHIWQCSHYRAWRMIGLHPMCAVFYTAGYALREYGAFNYLYSTTNLNIYIVSQVMIYICPPLLELANYHVLGRVLYYVPYCAPFPPNRIMSLFGALVAVVEALNGLGVAFTSNPSSTQSIQELGSKLTKASLAFQLAVIVVCVMLAGLFYRKCIKEGVRSKNVKVPLIILCSSMFLILVRCIYRLVEHLGNVGLAIDDLESMRQLTPILRYEWYFYVFESTTMLFNSAVWNIWHPGRYLPRLHNVYLSPGGTEVAVEEHSDTRPLLAKAGSVLTFGIFFRQKKVDHGQSFALDSGNSRNSQA</sequence>
<evidence type="ECO:0000313" key="6">
    <source>
        <dbReference type="EMBL" id="THX00817.1"/>
    </source>
</evidence>
<dbReference type="Pfam" id="PF04479">
    <property type="entry name" value="RTA1"/>
    <property type="match status" value="1"/>
</dbReference>
<dbReference type="EMBL" id="QZAS01000054">
    <property type="protein sequence ID" value="THX00817.1"/>
    <property type="molecule type" value="Genomic_DNA"/>
</dbReference>
<dbReference type="AlphaFoldDB" id="A0A4S9C5L2"/>
<dbReference type="GO" id="GO:0016020">
    <property type="term" value="C:membrane"/>
    <property type="evidence" value="ECO:0007669"/>
    <property type="project" value="UniProtKB-SubCell"/>
</dbReference>
<feature type="transmembrane region" description="Helical" evidence="5">
    <location>
        <begin position="162"/>
        <end position="182"/>
    </location>
</feature>
<evidence type="ECO:0000256" key="2">
    <source>
        <dbReference type="ARBA" id="ARBA00022692"/>
    </source>
</evidence>
<organism evidence="6">
    <name type="scientific">Aureobasidium pullulans</name>
    <name type="common">Black yeast</name>
    <name type="synonym">Pullularia pullulans</name>
    <dbReference type="NCBI Taxonomy" id="5580"/>
    <lineage>
        <taxon>Eukaryota</taxon>
        <taxon>Fungi</taxon>
        <taxon>Dikarya</taxon>
        <taxon>Ascomycota</taxon>
        <taxon>Pezizomycotina</taxon>
        <taxon>Dothideomycetes</taxon>
        <taxon>Dothideomycetidae</taxon>
        <taxon>Dothideales</taxon>
        <taxon>Saccotheciaceae</taxon>
        <taxon>Aureobasidium</taxon>
    </lineage>
</organism>
<keyword evidence="4 5" id="KW-0472">Membrane</keyword>
<keyword evidence="2 5" id="KW-0812">Transmembrane</keyword>